<dbReference type="InterPro" id="IPR013767">
    <property type="entry name" value="PAS_fold"/>
</dbReference>
<dbReference type="InterPro" id="IPR000160">
    <property type="entry name" value="GGDEF_dom"/>
</dbReference>
<dbReference type="PROSITE" id="PS50887">
    <property type="entry name" value="GGDEF"/>
    <property type="match status" value="1"/>
</dbReference>
<dbReference type="PROSITE" id="PS50112">
    <property type="entry name" value="PAS"/>
    <property type="match status" value="1"/>
</dbReference>
<dbReference type="PANTHER" id="PTHR45138">
    <property type="entry name" value="REGULATORY COMPONENTS OF SENSORY TRANSDUCTION SYSTEM"/>
    <property type="match status" value="1"/>
</dbReference>
<dbReference type="FunFam" id="3.30.70.270:FF:000001">
    <property type="entry name" value="Diguanylate cyclase domain protein"/>
    <property type="match status" value="1"/>
</dbReference>
<comment type="cofactor">
    <cofactor evidence="1">
        <name>Mg(2+)</name>
        <dbReference type="ChEBI" id="CHEBI:18420"/>
    </cofactor>
</comment>
<dbReference type="Gene3D" id="3.30.450.20">
    <property type="entry name" value="PAS domain"/>
    <property type="match status" value="1"/>
</dbReference>
<dbReference type="GO" id="GO:0052621">
    <property type="term" value="F:diguanylate cyclase activity"/>
    <property type="evidence" value="ECO:0007669"/>
    <property type="project" value="UniProtKB-EC"/>
</dbReference>
<reference evidence="6" key="1">
    <citation type="submission" date="2024-07" db="EMBL/GenBank/DDBJ databases">
        <title>Genome Analysis of a Potential Novel Vibrio Species Secreting pH- and Thermo-stable Alginate Lyase and its Application in Producing Alginate Oligosaccharides.</title>
        <authorList>
            <person name="Huang H."/>
            <person name="Bao K."/>
        </authorList>
    </citation>
    <scope>NUCLEOTIDE SEQUENCE</scope>
    <source>
        <strain evidence="6">HB236076</strain>
    </source>
</reference>
<evidence type="ECO:0000256" key="1">
    <source>
        <dbReference type="ARBA" id="ARBA00001946"/>
    </source>
</evidence>
<evidence type="ECO:0000256" key="2">
    <source>
        <dbReference type="ARBA" id="ARBA00012528"/>
    </source>
</evidence>
<dbReference type="InterPro" id="IPR035965">
    <property type="entry name" value="PAS-like_dom_sf"/>
</dbReference>
<dbReference type="InterPro" id="IPR050469">
    <property type="entry name" value="Diguanylate_Cyclase"/>
</dbReference>
<dbReference type="KEGG" id="vih:AB0763_07000"/>
<feature type="domain" description="PAS" evidence="4">
    <location>
        <begin position="1"/>
        <end position="47"/>
    </location>
</feature>
<name>A0AB39HIX0_9VIBR</name>
<dbReference type="InterPro" id="IPR043128">
    <property type="entry name" value="Rev_trsase/Diguanyl_cyclase"/>
</dbReference>
<dbReference type="SUPFAM" id="SSF55785">
    <property type="entry name" value="PYP-like sensor domain (PAS domain)"/>
    <property type="match status" value="1"/>
</dbReference>
<dbReference type="NCBIfam" id="TIGR00254">
    <property type="entry name" value="GGDEF"/>
    <property type="match status" value="1"/>
</dbReference>
<dbReference type="EC" id="2.7.7.65" evidence="2"/>
<sequence>MQVLDSLDSGLVVLDSKHEVCAWNGFMQSYSGIEASDIIGKRLMDFFPDIPWSWLNNKIKTASVLKTRCFSSWEYQPYLFKFRNFSPMSHHHQYMYQDIIFTPIIDLKGEVSHTAIQINDVSESAHSKILLRKNNQALTELSRRDGLSGLFNRAYWEETLKNQFNYCRVAKKICTLVMFDIDNFKVINDTYGHPAGDEVIRHVSQLLLKTARKSDICGRYGGEEFTVLLPDTTLDQAKYFADRLRRRVEESVVYFEGARLSFTISVGVSLSSDIFEDYTDWLSSVDFALYQSKRNGKNQVSLAQKK</sequence>
<keyword evidence="6" id="KW-0808">Transferase</keyword>
<keyword evidence="6" id="KW-0548">Nucleotidyltransferase</keyword>
<dbReference type="Gene3D" id="3.30.70.270">
    <property type="match status" value="1"/>
</dbReference>
<gene>
    <name evidence="6" type="ORF">AB0763_07000</name>
</gene>
<dbReference type="PANTHER" id="PTHR45138:SF9">
    <property type="entry name" value="DIGUANYLATE CYCLASE DGCM-RELATED"/>
    <property type="match status" value="1"/>
</dbReference>
<comment type="catalytic activity">
    <reaction evidence="3">
        <text>2 GTP = 3',3'-c-di-GMP + 2 diphosphate</text>
        <dbReference type="Rhea" id="RHEA:24898"/>
        <dbReference type="ChEBI" id="CHEBI:33019"/>
        <dbReference type="ChEBI" id="CHEBI:37565"/>
        <dbReference type="ChEBI" id="CHEBI:58805"/>
        <dbReference type="EC" id="2.7.7.65"/>
    </reaction>
</comment>
<proteinExistence type="predicted"/>
<evidence type="ECO:0000313" key="6">
    <source>
        <dbReference type="EMBL" id="XDK26343.1"/>
    </source>
</evidence>
<feature type="domain" description="GGDEF" evidence="5">
    <location>
        <begin position="172"/>
        <end position="305"/>
    </location>
</feature>
<evidence type="ECO:0000259" key="4">
    <source>
        <dbReference type="PROSITE" id="PS50112"/>
    </source>
</evidence>
<dbReference type="Pfam" id="PF00990">
    <property type="entry name" value="GGDEF"/>
    <property type="match status" value="1"/>
</dbReference>
<dbReference type="GO" id="GO:0006355">
    <property type="term" value="P:regulation of DNA-templated transcription"/>
    <property type="evidence" value="ECO:0007669"/>
    <property type="project" value="InterPro"/>
</dbReference>
<dbReference type="AlphaFoldDB" id="A0AB39HIX0"/>
<protein>
    <recommendedName>
        <fullName evidence="2">diguanylate cyclase</fullName>
        <ecNumber evidence="2">2.7.7.65</ecNumber>
    </recommendedName>
</protein>
<organism evidence="6">
    <name type="scientific">Vibrio sp. HB236076</name>
    <dbReference type="NCBI Taxonomy" id="3232307"/>
    <lineage>
        <taxon>Bacteria</taxon>
        <taxon>Pseudomonadati</taxon>
        <taxon>Pseudomonadota</taxon>
        <taxon>Gammaproteobacteria</taxon>
        <taxon>Vibrionales</taxon>
        <taxon>Vibrionaceae</taxon>
        <taxon>Vibrio</taxon>
    </lineage>
</organism>
<dbReference type="Pfam" id="PF00989">
    <property type="entry name" value="PAS"/>
    <property type="match status" value="1"/>
</dbReference>
<dbReference type="InterPro" id="IPR000014">
    <property type="entry name" value="PAS"/>
</dbReference>
<dbReference type="RefSeq" id="WP_306100122.1">
    <property type="nucleotide sequence ID" value="NZ_CP162601.1"/>
</dbReference>
<evidence type="ECO:0000256" key="3">
    <source>
        <dbReference type="ARBA" id="ARBA00034247"/>
    </source>
</evidence>
<evidence type="ECO:0000259" key="5">
    <source>
        <dbReference type="PROSITE" id="PS50887"/>
    </source>
</evidence>
<dbReference type="CDD" id="cd01949">
    <property type="entry name" value="GGDEF"/>
    <property type="match status" value="1"/>
</dbReference>
<dbReference type="SUPFAM" id="SSF55073">
    <property type="entry name" value="Nucleotide cyclase"/>
    <property type="match status" value="1"/>
</dbReference>
<accession>A0AB39HIX0</accession>
<dbReference type="InterPro" id="IPR029787">
    <property type="entry name" value="Nucleotide_cyclase"/>
</dbReference>
<dbReference type="EMBL" id="CP162601">
    <property type="protein sequence ID" value="XDK26343.1"/>
    <property type="molecule type" value="Genomic_DNA"/>
</dbReference>
<dbReference type="SMART" id="SM00267">
    <property type="entry name" value="GGDEF"/>
    <property type="match status" value="1"/>
</dbReference>